<evidence type="ECO:0000313" key="2">
    <source>
        <dbReference type="Proteomes" id="UP001596353"/>
    </source>
</evidence>
<dbReference type="EMBL" id="JBHSWG010000001">
    <property type="protein sequence ID" value="MFC6761095.1"/>
    <property type="molecule type" value="Genomic_DNA"/>
</dbReference>
<keyword evidence="2" id="KW-1185">Reference proteome</keyword>
<name>A0ABW2B5T9_9RHOB</name>
<proteinExistence type="predicted"/>
<sequence length="70" mass="8361">MSLLRPVLNSYLRLVEKPRLARAEGPEQMRANLEMQARYFFHAPVARKNNGRSCRRRAARSRRWRSCRAF</sequence>
<accession>A0ABW2B5T9</accession>
<evidence type="ECO:0000313" key="1">
    <source>
        <dbReference type="EMBL" id="MFC6761095.1"/>
    </source>
</evidence>
<comment type="caution">
    <text evidence="1">The sequence shown here is derived from an EMBL/GenBank/DDBJ whole genome shotgun (WGS) entry which is preliminary data.</text>
</comment>
<reference evidence="2" key="1">
    <citation type="journal article" date="2019" name="Int. J. Syst. Evol. Microbiol.">
        <title>The Global Catalogue of Microorganisms (GCM) 10K type strain sequencing project: providing services to taxonomists for standard genome sequencing and annotation.</title>
        <authorList>
            <consortium name="The Broad Institute Genomics Platform"/>
            <consortium name="The Broad Institute Genome Sequencing Center for Infectious Disease"/>
            <person name="Wu L."/>
            <person name="Ma J."/>
        </authorList>
    </citation>
    <scope>NUCLEOTIDE SEQUENCE [LARGE SCALE GENOMIC DNA]</scope>
    <source>
        <strain evidence="2">CCUG 66188</strain>
    </source>
</reference>
<protein>
    <submittedName>
        <fullName evidence="1">Uncharacterized protein</fullName>
    </submittedName>
</protein>
<gene>
    <name evidence="1" type="ORF">ACFQFQ_18975</name>
</gene>
<organism evidence="1 2">
    <name type="scientific">Sulfitobacter porphyrae</name>
    <dbReference type="NCBI Taxonomy" id="1246864"/>
    <lineage>
        <taxon>Bacteria</taxon>
        <taxon>Pseudomonadati</taxon>
        <taxon>Pseudomonadota</taxon>
        <taxon>Alphaproteobacteria</taxon>
        <taxon>Rhodobacterales</taxon>
        <taxon>Roseobacteraceae</taxon>
        <taxon>Sulfitobacter</taxon>
    </lineage>
</organism>
<dbReference type="Proteomes" id="UP001596353">
    <property type="component" value="Unassembled WGS sequence"/>
</dbReference>